<protein>
    <submittedName>
        <fullName evidence="1">Uncharacterized protein</fullName>
    </submittedName>
</protein>
<proteinExistence type="predicted"/>
<name>A0A7S3J8K8_9SPIT</name>
<reference evidence="1" key="1">
    <citation type="submission" date="2021-01" db="EMBL/GenBank/DDBJ databases">
        <authorList>
            <person name="Corre E."/>
            <person name="Pelletier E."/>
            <person name="Niang G."/>
            <person name="Scheremetjew M."/>
            <person name="Finn R."/>
            <person name="Kale V."/>
            <person name="Holt S."/>
            <person name="Cochrane G."/>
            <person name="Meng A."/>
            <person name="Brown T."/>
            <person name="Cohen L."/>
        </authorList>
    </citation>
    <scope>NUCLEOTIDE SEQUENCE</scope>
    <source>
        <strain evidence="1">FSP1.4</strain>
    </source>
</reference>
<sequence length="258" mass="30432">MFPYLGEIRIPNQEILPSVFADDLLTLAGDTKLLYELAVTFDQTLDGDYYQKTNYRYIILALMEVQMDGEPFPAKRIWKSIFSNEEEDFRKCCNEFSTSWAKIITMKPIFCDEMRTVQKDPRMNRLKLKKWKPLHFMVYFDRAHLLNDILEFSGTSITKTIAIENKKKGTRDEFLSLKICISMKNARCFRILWKESSVWTIKHLFLVLKELADPQMYSEKIHKVILTSKTTTDILKYSDKTIRKQLKRQIKALGDLKT</sequence>
<gene>
    <name evidence="1" type="ORF">EHAR0213_LOCUS6273</name>
</gene>
<dbReference type="AlphaFoldDB" id="A0A7S3J8K8"/>
<evidence type="ECO:0000313" key="1">
    <source>
        <dbReference type="EMBL" id="CAE0347362.1"/>
    </source>
</evidence>
<accession>A0A7S3J8K8</accession>
<organism evidence="1">
    <name type="scientific">Euplotes harpa</name>
    <dbReference type="NCBI Taxonomy" id="151035"/>
    <lineage>
        <taxon>Eukaryota</taxon>
        <taxon>Sar</taxon>
        <taxon>Alveolata</taxon>
        <taxon>Ciliophora</taxon>
        <taxon>Intramacronucleata</taxon>
        <taxon>Spirotrichea</taxon>
        <taxon>Hypotrichia</taxon>
        <taxon>Euplotida</taxon>
        <taxon>Euplotidae</taxon>
        <taxon>Euplotes</taxon>
    </lineage>
</organism>
<dbReference type="EMBL" id="HBII01014826">
    <property type="protein sequence ID" value="CAE0347362.1"/>
    <property type="molecule type" value="Transcribed_RNA"/>
</dbReference>